<reference evidence="1" key="2">
    <citation type="submission" date="2025-09" db="UniProtKB">
        <authorList>
            <consortium name="Ensembl"/>
        </authorList>
    </citation>
    <scope>IDENTIFICATION</scope>
</reference>
<dbReference type="Proteomes" id="UP000264840">
    <property type="component" value="Unplaced"/>
</dbReference>
<dbReference type="OMA" id="RCHCCIS"/>
<dbReference type="STRING" id="8153.ENSHBUP00000026011"/>
<keyword evidence="2" id="KW-1185">Reference proteome</keyword>
<dbReference type="PANTHER" id="PTHR11324">
    <property type="entry name" value="IL16-RELATED"/>
    <property type="match status" value="1"/>
</dbReference>
<dbReference type="PANTHER" id="PTHR11324:SF16">
    <property type="entry name" value="PDZ DOMAIN-CONTAINING PROTEIN 2"/>
    <property type="match status" value="1"/>
</dbReference>
<organism evidence="1 2">
    <name type="scientific">Haplochromis burtoni</name>
    <name type="common">Burton's mouthbrooder</name>
    <name type="synonym">Chromis burtoni</name>
    <dbReference type="NCBI Taxonomy" id="8153"/>
    <lineage>
        <taxon>Eukaryota</taxon>
        <taxon>Metazoa</taxon>
        <taxon>Chordata</taxon>
        <taxon>Craniata</taxon>
        <taxon>Vertebrata</taxon>
        <taxon>Euteleostomi</taxon>
        <taxon>Actinopterygii</taxon>
        <taxon>Neopterygii</taxon>
        <taxon>Teleostei</taxon>
        <taxon>Neoteleostei</taxon>
        <taxon>Acanthomorphata</taxon>
        <taxon>Ovalentaria</taxon>
        <taxon>Cichlomorphae</taxon>
        <taxon>Cichliformes</taxon>
        <taxon>Cichlidae</taxon>
        <taxon>African cichlids</taxon>
        <taxon>Pseudocrenilabrinae</taxon>
        <taxon>Haplochromini</taxon>
        <taxon>Haplochromis</taxon>
    </lineage>
</organism>
<reference evidence="1" key="1">
    <citation type="submission" date="2025-08" db="UniProtKB">
        <authorList>
            <consortium name="Ensembl"/>
        </authorList>
    </citation>
    <scope>IDENTIFICATION</scope>
</reference>
<dbReference type="GeneTree" id="ENSGT00940000157749"/>
<proteinExistence type="predicted"/>
<dbReference type="AlphaFoldDB" id="A0A3Q2WJZ1"/>
<sequence>PLPPCDAAERGSTRLESVGEDDELFVANGTSSFEMIEKPGRRKHSLPQQLDPSGVRQEYQIIKKSARSLSTFQVESPWRLAQPSIISSIVLMKGQGKVSALIWHVYMNKALIRMTSRCHCCISWWCGSVNRCLLHSWRTA</sequence>
<dbReference type="Ensembl" id="ENSHBUT00000004499.1">
    <property type="protein sequence ID" value="ENSHBUP00000026011.1"/>
    <property type="gene ID" value="ENSHBUG00000008392.1"/>
</dbReference>
<protein>
    <submittedName>
        <fullName evidence="1">Uncharacterized protein</fullName>
    </submittedName>
</protein>
<evidence type="ECO:0000313" key="2">
    <source>
        <dbReference type="Proteomes" id="UP000264840"/>
    </source>
</evidence>
<name>A0A3Q2WJZ1_HAPBU</name>
<accession>A0A3Q2WJZ1</accession>
<evidence type="ECO:0000313" key="1">
    <source>
        <dbReference type="Ensembl" id="ENSHBUP00000026011.1"/>
    </source>
</evidence>